<proteinExistence type="predicted"/>
<protein>
    <submittedName>
        <fullName evidence="1">Uncharacterized protein</fullName>
    </submittedName>
</protein>
<comment type="caution">
    <text evidence="1">The sequence shown here is derived from an EMBL/GenBank/DDBJ whole genome shotgun (WGS) entry which is preliminary data.</text>
</comment>
<accession>D1PY95</accession>
<dbReference type="Proteomes" id="UP000003160">
    <property type="component" value="Unassembled WGS sequence"/>
</dbReference>
<organism evidence="1 2">
    <name type="scientific">Hallella bergensis DSM 17361</name>
    <dbReference type="NCBI Taxonomy" id="585502"/>
    <lineage>
        <taxon>Bacteria</taxon>
        <taxon>Pseudomonadati</taxon>
        <taxon>Bacteroidota</taxon>
        <taxon>Bacteroidia</taxon>
        <taxon>Bacteroidales</taxon>
        <taxon>Prevotellaceae</taxon>
        <taxon>Hallella</taxon>
    </lineage>
</organism>
<dbReference type="AlphaFoldDB" id="D1PY95"/>
<dbReference type="EMBL" id="ACKS01000076">
    <property type="protein sequence ID" value="EFA43646.1"/>
    <property type="molecule type" value="Genomic_DNA"/>
</dbReference>
<name>D1PY95_9BACT</name>
<sequence length="61" mass="6885">MALCIEPIGKATKLRSSCHEGLIAKEFHGNILTGELAGKQVPHYKEYIKKLIFCIFRLIRG</sequence>
<dbReference type="HOGENOM" id="CLU_2918793_0_0_10"/>
<evidence type="ECO:0000313" key="1">
    <source>
        <dbReference type="EMBL" id="EFA43646.1"/>
    </source>
</evidence>
<gene>
    <name evidence="1" type="ORF">HMPREF0645_1930</name>
</gene>
<keyword evidence="2" id="KW-1185">Reference proteome</keyword>
<reference evidence="1 2" key="1">
    <citation type="submission" date="2009-10" db="EMBL/GenBank/DDBJ databases">
        <authorList>
            <person name="Qin X."/>
            <person name="Bachman B."/>
            <person name="Battles P."/>
            <person name="Bell A."/>
            <person name="Bess C."/>
            <person name="Bickham C."/>
            <person name="Chaboub L."/>
            <person name="Chen D."/>
            <person name="Coyle M."/>
            <person name="Deiros D.R."/>
            <person name="Dinh H."/>
            <person name="Forbes L."/>
            <person name="Fowler G."/>
            <person name="Francisco L."/>
            <person name="Fu Q."/>
            <person name="Gubbala S."/>
            <person name="Hale W."/>
            <person name="Han Y."/>
            <person name="Hemphill L."/>
            <person name="Highlander S.K."/>
            <person name="Hirani K."/>
            <person name="Hogues M."/>
            <person name="Jackson L."/>
            <person name="Jakkamsetti A."/>
            <person name="Javaid M."/>
            <person name="Jiang H."/>
            <person name="Korchina V."/>
            <person name="Kovar C."/>
            <person name="Lara F."/>
            <person name="Lee S."/>
            <person name="Mata R."/>
            <person name="Mathew T."/>
            <person name="Moen C."/>
            <person name="Morales K."/>
            <person name="Munidasa M."/>
            <person name="Nazareth L."/>
            <person name="Ngo R."/>
            <person name="Nguyen L."/>
            <person name="Okwuonu G."/>
            <person name="Ongeri F."/>
            <person name="Patil S."/>
            <person name="Petrosino J."/>
            <person name="Pham C."/>
            <person name="Pham P."/>
            <person name="Pu L.-L."/>
            <person name="Puazo M."/>
            <person name="Raj R."/>
            <person name="Reid J."/>
            <person name="Rouhana J."/>
            <person name="Saada N."/>
            <person name="Shang Y."/>
            <person name="Simmons D."/>
            <person name="Thornton R."/>
            <person name="Warren J."/>
            <person name="Weissenberger G."/>
            <person name="Zhang J."/>
            <person name="Zhang L."/>
            <person name="Zhou C."/>
            <person name="Zhu D."/>
            <person name="Muzny D."/>
            <person name="Worley K."/>
            <person name="Gibbs R."/>
        </authorList>
    </citation>
    <scope>NUCLEOTIDE SEQUENCE [LARGE SCALE GENOMIC DNA]</scope>
    <source>
        <strain evidence="1 2">DSM 17361</strain>
    </source>
</reference>
<evidence type="ECO:0000313" key="2">
    <source>
        <dbReference type="Proteomes" id="UP000003160"/>
    </source>
</evidence>